<proteinExistence type="inferred from homology"/>
<dbReference type="InterPro" id="IPR013154">
    <property type="entry name" value="ADH-like_N"/>
</dbReference>
<dbReference type="CDD" id="cd08249">
    <property type="entry name" value="enoyl_reductase_like"/>
    <property type="match status" value="1"/>
</dbReference>
<dbReference type="InterPro" id="IPR036291">
    <property type="entry name" value="NAD(P)-bd_dom_sf"/>
</dbReference>
<name>A0ABR2XNW1_9PEZI</name>
<dbReference type="Pfam" id="PF06985">
    <property type="entry name" value="HET"/>
    <property type="match status" value="1"/>
</dbReference>
<dbReference type="Gene3D" id="3.90.180.10">
    <property type="entry name" value="Medium-chain alcohol dehydrogenases, catalytic domain"/>
    <property type="match status" value="1"/>
</dbReference>
<organism evidence="4 5">
    <name type="scientific">Seiridium cardinale</name>
    <dbReference type="NCBI Taxonomy" id="138064"/>
    <lineage>
        <taxon>Eukaryota</taxon>
        <taxon>Fungi</taxon>
        <taxon>Dikarya</taxon>
        <taxon>Ascomycota</taxon>
        <taxon>Pezizomycotina</taxon>
        <taxon>Sordariomycetes</taxon>
        <taxon>Xylariomycetidae</taxon>
        <taxon>Amphisphaeriales</taxon>
        <taxon>Sporocadaceae</taxon>
        <taxon>Seiridium</taxon>
    </lineage>
</organism>
<dbReference type="Proteomes" id="UP001465668">
    <property type="component" value="Unassembled WGS sequence"/>
</dbReference>
<dbReference type="SUPFAM" id="SSF51735">
    <property type="entry name" value="NAD(P)-binding Rossmann-fold domains"/>
    <property type="match status" value="1"/>
</dbReference>
<evidence type="ECO:0000256" key="2">
    <source>
        <dbReference type="ARBA" id="ARBA00023002"/>
    </source>
</evidence>
<protein>
    <submittedName>
        <fullName evidence="4">Heterokaryon incompatibility protein-domain-containing protein</fullName>
    </submittedName>
</protein>
<dbReference type="PANTHER" id="PTHR33112">
    <property type="entry name" value="DOMAIN PROTEIN, PUTATIVE-RELATED"/>
    <property type="match status" value="1"/>
</dbReference>
<sequence length="1237" mass="134828">MSTISQSLPTLQRAVVEGLHGQPMITTEVPLPLLRPDTVLVKTAAVAINPCDYKMPAKFPSPGSVIGLDFSGHIVALNTKRGDLAVGNAVCGFVHGSNTADIESGSFSEYVCAPAALIFKVPEHLKLEEAAALGTAVYTSCVALWGSLKLSATPDCPTQDRPPVLVYGGSTTCGRMVVQLLHRCVHPGLLPPELTPTFPLREMQSGVLSCGASSCLDYMTPDLGQHIRALTKGKLRHVLDCITCEESAACCYAALGRPGGRYASLEVCQDEWKTREIVKAELVMALEVFGQEVKLGGEYARPADLVKHEMAAGFVRTIQTLLDDGKLKAGPIEVVGQGFESILRGLQKLKSGTVSGSKLVQAVARTMVGHIHDEPELIYQADTDRAYAICAVHVSLSVSGLAFALASGLLTIITSYILEPVTRCVRRRFGKNSYARLEWYSTGVFQLRHLAHEALSIGDWGHCKGDIPTTAARNMLAVLDTSDVIHPYLRPSSTQEARDATNTAEMGSITSPTAAATAVTGITMISSQATEGTTANEIASTDNLDGPIIATGGSSEACSLAAPQLLWQSSAATAMADESSLLDDTATGVLCALCRQFTKDLFTLDFAKPEILPPRWEPQPTPGWGPGFRHHESIGSLRESSLVCDMCNVLYQDLAGLGPELCQSWLGLYPFWSNKFVRTGSRKGQFRVGFRESLSKMTWGSVMLVSSPLHSFKICRREALNNGKSYGELDHYQRFLAIPTYLTPDVISLNVAKWQRNCRDNHRSCQKSSTIHNLPTRVIDLGKGGSGNARIYESQGEAAPYIALSHCWGGTIASRTVEANLVERCSSLNVDVLPRNFQDAIAVAKALGVRYLWIDALCIIQDSVEDWAAEASRMASIYAGAVVVVSVLDAASSTIGFLGRERAPLALADEHYGVQKMFPPMNDYLATCPLNTRGWCMQERLLAPTILHIGKEQMLWECATNLSYEDTTEFHPRRSANTVGIFQDVRVRMLRSPEYSWEDWYLVVEEYTARGLTVSSDKLPALAGAASLFKSHKSTATYIAGLWEEDLSQGLLWGAHYNHSEGRRVWGYSSADVCSSLAKPSEKRAPSWSWAALDGRVDFWASRVRGVASFDITDVSIVGATRNGLGPKRIEASLRIRGRIAPMVYHPNAGHDVGMLTFGELDAIRDESTCIGGCVMDIDRQTARPCYALMGIQKDRDWYLLLLEKNADKTFERIGFCTGYGIEMGSDKFVTHEFMLV</sequence>
<dbReference type="InterPro" id="IPR010730">
    <property type="entry name" value="HET"/>
</dbReference>
<dbReference type="Gene3D" id="3.40.50.720">
    <property type="entry name" value="NAD(P)-binding Rossmann-like Domain"/>
    <property type="match status" value="1"/>
</dbReference>
<dbReference type="InterPro" id="IPR020843">
    <property type="entry name" value="ER"/>
</dbReference>
<evidence type="ECO:0000313" key="5">
    <source>
        <dbReference type="Proteomes" id="UP001465668"/>
    </source>
</evidence>
<evidence type="ECO:0000313" key="4">
    <source>
        <dbReference type="EMBL" id="KAK9775315.1"/>
    </source>
</evidence>
<gene>
    <name evidence="4" type="ORF">SCAR479_07991</name>
</gene>
<dbReference type="Pfam" id="PF08240">
    <property type="entry name" value="ADH_N"/>
    <property type="match status" value="1"/>
</dbReference>
<comment type="caution">
    <text evidence="4">The sequence shown here is derived from an EMBL/GenBank/DDBJ whole genome shotgun (WGS) entry which is preliminary data.</text>
</comment>
<dbReference type="SMART" id="SM00829">
    <property type="entry name" value="PKS_ER"/>
    <property type="match status" value="1"/>
</dbReference>
<keyword evidence="2" id="KW-0560">Oxidoreductase</keyword>
<dbReference type="InterPro" id="IPR047122">
    <property type="entry name" value="Trans-enoyl_RdTase-like"/>
</dbReference>
<evidence type="ECO:0000259" key="3">
    <source>
        <dbReference type="SMART" id="SM00829"/>
    </source>
</evidence>
<dbReference type="SUPFAM" id="SSF50129">
    <property type="entry name" value="GroES-like"/>
    <property type="match status" value="1"/>
</dbReference>
<dbReference type="PANTHER" id="PTHR33112:SF16">
    <property type="entry name" value="HETEROKARYON INCOMPATIBILITY DOMAIN-CONTAINING PROTEIN"/>
    <property type="match status" value="1"/>
</dbReference>
<dbReference type="InterPro" id="IPR011032">
    <property type="entry name" value="GroES-like_sf"/>
</dbReference>
<keyword evidence="5" id="KW-1185">Reference proteome</keyword>
<accession>A0ABR2XNW1</accession>
<comment type="similarity">
    <text evidence="1">Belongs to the zinc-containing alcohol dehydrogenase family.</text>
</comment>
<dbReference type="EMBL" id="JARVKM010000035">
    <property type="protein sequence ID" value="KAK9775315.1"/>
    <property type="molecule type" value="Genomic_DNA"/>
</dbReference>
<feature type="domain" description="Enoyl reductase (ER)" evidence="3">
    <location>
        <begin position="14"/>
        <end position="208"/>
    </location>
</feature>
<evidence type="ECO:0000256" key="1">
    <source>
        <dbReference type="ARBA" id="ARBA00008072"/>
    </source>
</evidence>
<reference evidence="4 5" key="1">
    <citation type="submission" date="2024-02" db="EMBL/GenBank/DDBJ databases">
        <title>First draft genome assembly of two strains of Seiridium cardinale.</title>
        <authorList>
            <person name="Emiliani G."/>
            <person name="Scali E."/>
        </authorList>
    </citation>
    <scope>NUCLEOTIDE SEQUENCE [LARGE SCALE GENOMIC DNA]</scope>
    <source>
        <strain evidence="4 5">BM-138-000479</strain>
    </source>
</reference>